<proteinExistence type="predicted"/>
<gene>
    <name evidence="1" type="ORF">HY29_18355</name>
</gene>
<dbReference type="OrthoDB" id="8237930at2"/>
<reference evidence="1 2" key="1">
    <citation type="journal article" date="2014" name="Antonie Van Leeuwenhoek">
        <title>Hyphomonas beringensis sp. nov. and Hyphomonas chukchiensis sp. nov., isolated from surface seawater of the Bering Sea and Chukchi Sea.</title>
        <authorList>
            <person name="Li C."/>
            <person name="Lai Q."/>
            <person name="Li G."/>
            <person name="Dong C."/>
            <person name="Wang J."/>
            <person name="Liao Y."/>
            <person name="Shao Z."/>
        </authorList>
    </citation>
    <scope>NUCLEOTIDE SEQUENCE [LARGE SCALE GENOMIC DNA]</scope>
    <source>
        <strain evidence="1 2">25B14_1</strain>
    </source>
</reference>
<keyword evidence="2" id="KW-1185">Reference proteome</keyword>
<evidence type="ECO:0000313" key="2">
    <source>
        <dbReference type="Proteomes" id="UP000027037"/>
    </source>
</evidence>
<name>A0A062U564_9PROT</name>
<organism evidence="1 2">
    <name type="scientific">Hyphomonas beringensis</name>
    <dbReference type="NCBI Taxonomy" id="1280946"/>
    <lineage>
        <taxon>Bacteria</taxon>
        <taxon>Pseudomonadati</taxon>
        <taxon>Pseudomonadota</taxon>
        <taxon>Alphaproteobacteria</taxon>
        <taxon>Hyphomonadales</taxon>
        <taxon>Hyphomonadaceae</taxon>
        <taxon>Hyphomonas</taxon>
    </lineage>
</organism>
<comment type="caution">
    <text evidence="1">The sequence shown here is derived from an EMBL/GenBank/DDBJ whole genome shotgun (WGS) entry which is preliminary data.</text>
</comment>
<dbReference type="AlphaFoldDB" id="A0A062U564"/>
<protein>
    <submittedName>
        <fullName evidence="1">Uncharacterized protein</fullName>
    </submittedName>
</protein>
<dbReference type="STRING" id="1280946.HY29_18355"/>
<dbReference type="EMBL" id="AWFF01000078">
    <property type="protein sequence ID" value="KCZ51729.1"/>
    <property type="molecule type" value="Genomic_DNA"/>
</dbReference>
<dbReference type="Proteomes" id="UP000027037">
    <property type="component" value="Unassembled WGS sequence"/>
</dbReference>
<accession>A0A062U564</accession>
<sequence>MNKMNHENSNKFIAAIRLYPLSDKTRSGVIDVEDRHYGCPLFLKKPSSKTEEHGFDCRISMLNTAIISDDLWGLYEVRFLDPVGATKAFIAGREFYLWESGKIGEGIIVSNENVAHEEESGS</sequence>
<evidence type="ECO:0000313" key="1">
    <source>
        <dbReference type="EMBL" id="KCZ51729.1"/>
    </source>
</evidence>
<dbReference type="RefSeq" id="WP_034798869.1">
    <property type="nucleotide sequence ID" value="NZ_AWFF01000078.1"/>
</dbReference>